<evidence type="ECO:0000313" key="3">
    <source>
        <dbReference type="Proteomes" id="UP000641910"/>
    </source>
</evidence>
<dbReference type="SUPFAM" id="SSF56801">
    <property type="entry name" value="Acetyl-CoA synthetase-like"/>
    <property type="match status" value="1"/>
</dbReference>
<keyword evidence="3" id="KW-1185">Reference proteome</keyword>
<dbReference type="Gene3D" id="2.30.38.10">
    <property type="entry name" value="Luciferase, Domain 3"/>
    <property type="match status" value="1"/>
</dbReference>
<accession>A0ABS0QF50</accession>
<dbReference type="PANTHER" id="PTHR43767:SF1">
    <property type="entry name" value="NONRIBOSOMAL PEPTIDE SYNTHASE PES1 (EUROFUNG)-RELATED"/>
    <property type="match status" value="1"/>
</dbReference>
<dbReference type="EMBL" id="JAECVU010000001">
    <property type="protein sequence ID" value="MBH8587901.1"/>
    <property type="molecule type" value="Genomic_DNA"/>
</dbReference>
<dbReference type="Gene3D" id="3.40.50.980">
    <property type="match status" value="1"/>
</dbReference>
<dbReference type="InterPro" id="IPR000873">
    <property type="entry name" value="AMP-dep_synth/lig_dom"/>
</dbReference>
<dbReference type="RefSeq" id="WP_170151198.1">
    <property type="nucleotide sequence ID" value="NZ_CP039710.1"/>
</dbReference>
<name>A0ABS0QF50_THEVU</name>
<gene>
    <name evidence="2" type="ORF">I8U22_03575</name>
</gene>
<dbReference type="Pfam" id="PF00501">
    <property type="entry name" value="AMP-binding"/>
    <property type="match status" value="1"/>
</dbReference>
<evidence type="ECO:0000313" key="2">
    <source>
        <dbReference type="EMBL" id="MBH8587901.1"/>
    </source>
</evidence>
<dbReference type="PANTHER" id="PTHR43767">
    <property type="entry name" value="LONG-CHAIN-FATTY-ACID--COA LIGASE"/>
    <property type="match status" value="1"/>
</dbReference>
<dbReference type="Proteomes" id="UP000641910">
    <property type="component" value="Unassembled WGS sequence"/>
</dbReference>
<dbReference type="InterPro" id="IPR050237">
    <property type="entry name" value="ATP-dep_AMP-bd_enzyme"/>
</dbReference>
<reference evidence="2 3" key="1">
    <citation type="submission" date="2020-12" db="EMBL/GenBank/DDBJ databases">
        <title>WGS of Thermoactinomyces spp.</title>
        <authorList>
            <person name="Cheng K."/>
        </authorList>
    </citation>
    <scope>NUCLEOTIDE SEQUENCE [LARGE SCALE GENOMIC DNA]</scope>
    <source>
        <strain evidence="3">CICC 10650\ACCC 41061</strain>
    </source>
</reference>
<sequence>MATPSFHISAIAPVCLQSFLGVTLVFPPELTAESLLQTIGKENVNTVLLPPHALGILQSLIRQSDSAFSSLKRFLSEGTRVPENVIKSGESPDFEEVQAYGATELNGIISIWNPKMGLDKIHTVGKTHLFPEIKILDPETKKELPPGETGEVAIRGPQLFTGYWKKPEETKKLFIKDGS</sequence>
<proteinExistence type="predicted"/>
<evidence type="ECO:0000259" key="1">
    <source>
        <dbReference type="Pfam" id="PF00501"/>
    </source>
</evidence>
<organism evidence="2 3">
    <name type="scientific">Thermoactinomyces vulgaris</name>
    <dbReference type="NCBI Taxonomy" id="2026"/>
    <lineage>
        <taxon>Bacteria</taxon>
        <taxon>Bacillati</taxon>
        <taxon>Bacillota</taxon>
        <taxon>Bacilli</taxon>
        <taxon>Bacillales</taxon>
        <taxon>Thermoactinomycetaceae</taxon>
        <taxon>Thermoactinomyces</taxon>
    </lineage>
</organism>
<feature type="domain" description="AMP-dependent synthetase/ligase" evidence="1">
    <location>
        <begin position="2"/>
        <end position="164"/>
    </location>
</feature>
<protein>
    <submittedName>
        <fullName evidence="2">AMP-binding protein</fullName>
    </submittedName>
</protein>
<comment type="caution">
    <text evidence="2">The sequence shown here is derived from an EMBL/GenBank/DDBJ whole genome shotgun (WGS) entry which is preliminary data.</text>
</comment>